<dbReference type="STRING" id="1134406.ADN00_17815"/>
<name>A0A0P6WX98_9CHLR</name>
<dbReference type="Proteomes" id="UP000050417">
    <property type="component" value="Unassembled WGS sequence"/>
</dbReference>
<evidence type="ECO:0000313" key="2">
    <source>
        <dbReference type="Proteomes" id="UP000050417"/>
    </source>
</evidence>
<comment type="caution">
    <text evidence="1">The sequence shown here is derived from an EMBL/GenBank/DDBJ whole genome shotgun (WGS) entry which is preliminary data.</text>
</comment>
<gene>
    <name evidence="1" type="ORF">ADN00_17815</name>
</gene>
<dbReference type="AlphaFoldDB" id="A0A0P6WX98"/>
<protein>
    <submittedName>
        <fullName evidence="1">Uncharacterized protein</fullName>
    </submittedName>
</protein>
<evidence type="ECO:0000313" key="1">
    <source>
        <dbReference type="EMBL" id="KPL70892.1"/>
    </source>
</evidence>
<reference evidence="1 2" key="1">
    <citation type="submission" date="2015-07" db="EMBL/GenBank/DDBJ databases">
        <title>Genome sequence of Ornatilinea apprima DSM 23815.</title>
        <authorList>
            <person name="Hemp J."/>
            <person name="Ward L.M."/>
            <person name="Pace L.A."/>
            <person name="Fischer W.W."/>
        </authorList>
    </citation>
    <scope>NUCLEOTIDE SEQUENCE [LARGE SCALE GENOMIC DNA]</scope>
    <source>
        <strain evidence="1 2">P3M-1</strain>
    </source>
</reference>
<proteinExistence type="predicted"/>
<dbReference type="EMBL" id="LGCL01000043">
    <property type="protein sequence ID" value="KPL70892.1"/>
    <property type="molecule type" value="Genomic_DNA"/>
</dbReference>
<accession>A0A0P6WX98</accession>
<keyword evidence="2" id="KW-1185">Reference proteome</keyword>
<organism evidence="1 2">
    <name type="scientific">Ornatilinea apprima</name>
    <dbReference type="NCBI Taxonomy" id="1134406"/>
    <lineage>
        <taxon>Bacteria</taxon>
        <taxon>Bacillati</taxon>
        <taxon>Chloroflexota</taxon>
        <taxon>Anaerolineae</taxon>
        <taxon>Anaerolineales</taxon>
        <taxon>Anaerolineaceae</taxon>
        <taxon>Ornatilinea</taxon>
    </lineage>
</organism>
<sequence length="100" mass="11564">MFNGLFIALLFKFCAARIIVNLSEVSLPPSLLSSALPSDCNNFFTMSFWRHMRLIFNLNLPEAHIRAIISEHCGPFTLSIHFSQPRCIYLLQRKDSKLYE</sequence>